<evidence type="ECO:0000256" key="9">
    <source>
        <dbReference type="ARBA" id="ARBA00023049"/>
    </source>
</evidence>
<dbReference type="GO" id="GO:0006508">
    <property type="term" value="P:proteolysis"/>
    <property type="evidence" value="ECO:0007669"/>
    <property type="project" value="UniProtKB-KW"/>
</dbReference>
<name>A0A1D1VRE1_RAMVA</name>
<evidence type="ECO:0000256" key="7">
    <source>
        <dbReference type="ARBA" id="ARBA00022801"/>
    </source>
</evidence>
<dbReference type="GO" id="GO:0004181">
    <property type="term" value="F:metallocarboxypeptidase activity"/>
    <property type="evidence" value="ECO:0007669"/>
    <property type="project" value="InterPro"/>
</dbReference>
<dbReference type="SUPFAM" id="SSF53187">
    <property type="entry name" value="Zn-dependent exopeptidases"/>
    <property type="match status" value="1"/>
</dbReference>
<keyword evidence="3" id="KW-0121">Carboxypeptidase</keyword>
<feature type="active site" description="Proton donor/acceptor" evidence="10">
    <location>
        <position position="525"/>
    </location>
</feature>
<dbReference type="PRINTS" id="PR00765">
    <property type="entry name" value="CRBOXYPTASEA"/>
</dbReference>
<evidence type="ECO:0000256" key="1">
    <source>
        <dbReference type="ARBA" id="ARBA00001947"/>
    </source>
</evidence>
<dbReference type="GO" id="GO:0008270">
    <property type="term" value="F:zinc ion binding"/>
    <property type="evidence" value="ECO:0007669"/>
    <property type="project" value="InterPro"/>
</dbReference>
<dbReference type="AlphaFoldDB" id="A0A1D1VRE1"/>
<evidence type="ECO:0000256" key="2">
    <source>
        <dbReference type="ARBA" id="ARBA00005988"/>
    </source>
</evidence>
<gene>
    <name evidence="13" type="primary">RvY_14453</name>
    <name evidence="13" type="synonym">RvY_14453.1</name>
    <name evidence="13" type="ORF">RvY_14453-1</name>
</gene>
<proteinExistence type="inferred from homology"/>
<dbReference type="PANTHER" id="PTHR11705:SF143">
    <property type="entry name" value="SLL0236 PROTEIN"/>
    <property type="match status" value="1"/>
</dbReference>
<keyword evidence="8" id="KW-0862">Zinc</keyword>
<organism evidence="13 14">
    <name type="scientific">Ramazzottius varieornatus</name>
    <name type="common">Water bear</name>
    <name type="synonym">Tardigrade</name>
    <dbReference type="NCBI Taxonomy" id="947166"/>
    <lineage>
        <taxon>Eukaryota</taxon>
        <taxon>Metazoa</taxon>
        <taxon>Ecdysozoa</taxon>
        <taxon>Tardigrada</taxon>
        <taxon>Eutardigrada</taxon>
        <taxon>Parachela</taxon>
        <taxon>Hypsibioidea</taxon>
        <taxon>Ramazzottiidae</taxon>
        <taxon>Ramazzottius</taxon>
    </lineage>
</organism>
<evidence type="ECO:0000313" key="14">
    <source>
        <dbReference type="Proteomes" id="UP000186922"/>
    </source>
</evidence>
<keyword evidence="9" id="KW-0482">Metalloprotease</keyword>
<comment type="similarity">
    <text evidence="2 10">Belongs to the peptidase M14 family.</text>
</comment>
<dbReference type="PANTHER" id="PTHR11705">
    <property type="entry name" value="PROTEASE FAMILY M14 CARBOXYPEPTIDASE A,B"/>
    <property type="match status" value="1"/>
</dbReference>
<dbReference type="STRING" id="947166.A0A1D1VRE1"/>
<comment type="cofactor">
    <cofactor evidence="1">
        <name>Zn(2+)</name>
        <dbReference type="ChEBI" id="CHEBI:29105"/>
    </cofactor>
</comment>
<sequence>MEKKQKYPKHGSRFNMDSSSRNRIWDSLLIVAGLPGLMLLAGFPVVRSDMNANGSTNAGSVHLANQSAETGQLSQVNISTTILSTTAATRAPLRHDNSTCSTKVPRSSEPASPRDENHSVAVIRAKAKSAHSANTITKVSIPHHYSASSTMVPRNPGIAEMKVENHSTETSQVNIPIAHSSNATTKALAGREVSMLTTQVPRNPGPTKINLRAINSYAQVESWLRYLPSIYPFVEIRDLGRTFENRSIFVVKIAREDSQALNRSLNGAEGPTKAIFLDGGTHSREQITVTVALSLIDKLVKAHEKNESSPWAKVSWYIVPLVNPDGYEYSRTPKGRQWRKNRSRSSSGCLGVDVNRNWNFHWGMESDREGKKNGEPSRTGFFSTVSWFFTRLLRPDNIVRQLSLLEPCTELYAGPSPFSEAESKLLSDFLVDLANQRNVTLWSAWSLHSMIGGQQLLFPYGYTTKPVPHYDHLSRLASNMAAAMEAPNGRKYQHGSVAGTLYQTTGLQADWIYGYLGINQTFVMEMRDNYKKDPALLISMAFTELVEALATLLQQL</sequence>
<keyword evidence="14" id="KW-1185">Reference proteome</keyword>
<dbReference type="GO" id="GO:0005615">
    <property type="term" value="C:extracellular space"/>
    <property type="evidence" value="ECO:0007669"/>
    <property type="project" value="TreeGrafter"/>
</dbReference>
<evidence type="ECO:0000256" key="3">
    <source>
        <dbReference type="ARBA" id="ARBA00022645"/>
    </source>
</evidence>
<protein>
    <recommendedName>
        <fullName evidence="12">Peptidase M14 domain-containing protein</fullName>
    </recommendedName>
</protein>
<evidence type="ECO:0000256" key="4">
    <source>
        <dbReference type="ARBA" id="ARBA00022670"/>
    </source>
</evidence>
<accession>A0A1D1VRE1</accession>
<comment type="caution">
    <text evidence="13">The sequence shown here is derived from an EMBL/GenBank/DDBJ whole genome shotgun (WGS) entry which is preliminary data.</text>
</comment>
<dbReference type="Proteomes" id="UP000186922">
    <property type="component" value="Unassembled WGS sequence"/>
</dbReference>
<evidence type="ECO:0000256" key="8">
    <source>
        <dbReference type="ARBA" id="ARBA00022833"/>
    </source>
</evidence>
<evidence type="ECO:0000256" key="11">
    <source>
        <dbReference type="SAM" id="MobiDB-lite"/>
    </source>
</evidence>
<keyword evidence="5" id="KW-0479">Metal-binding</keyword>
<evidence type="ECO:0000313" key="13">
    <source>
        <dbReference type="EMBL" id="GAV04125.1"/>
    </source>
</evidence>
<feature type="domain" description="Peptidase M14" evidence="12">
    <location>
        <begin position="213"/>
        <end position="556"/>
    </location>
</feature>
<evidence type="ECO:0000256" key="5">
    <source>
        <dbReference type="ARBA" id="ARBA00022723"/>
    </source>
</evidence>
<evidence type="ECO:0000259" key="12">
    <source>
        <dbReference type="PROSITE" id="PS52035"/>
    </source>
</evidence>
<feature type="region of interest" description="Disordered" evidence="11">
    <location>
        <begin position="92"/>
        <end position="118"/>
    </location>
</feature>
<dbReference type="InterPro" id="IPR057246">
    <property type="entry name" value="CARBOXYPEPT_ZN_1"/>
</dbReference>
<dbReference type="SMART" id="SM00631">
    <property type="entry name" value="Zn_pept"/>
    <property type="match status" value="1"/>
</dbReference>
<dbReference type="EMBL" id="BDGG01000010">
    <property type="protein sequence ID" value="GAV04125.1"/>
    <property type="molecule type" value="Genomic_DNA"/>
</dbReference>
<evidence type="ECO:0000256" key="10">
    <source>
        <dbReference type="PROSITE-ProRule" id="PRU01379"/>
    </source>
</evidence>
<dbReference type="OrthoDB" id="3626597at2759"/>
<keyword evidence="4" id="KW-0645">Protease</keyword>
<dbReference type="InterPro" id="IPR000834">
    <property type="entry name" value="Peptidase_M14"/>
</dbReference>
<dbReference type="PROSITE" id="PS00132">
    <property type="entry name" value="CARBOXYPEPT_ZN_1"/>
    <property type="match status" value="1"/>
</dbReference>
<evidence type="ECO:0000256" key="6">
    <source>
        <dbReference type="ARBA" id="ARBA00022729"/>
    </source>
</evidence>
<reference evidence="13 14" key="1">
    <citation type="journal article" date="2016" name="Nat. Commun.">
        <title>Extremotolerant tardigrade genome and improved radiotolerance of human cultured cells by tardigrade-unique protein.</title>
        <authorList>
            <person name="Hashimoto T."/>
            <person name="Horikawa D.D."/>
            <person name="Saito Y."/>
            <person name="Kuwahara H."/>
            <person name="Kozuka-Hata H."/>
            <person name="Shin-I T."/>
            <person name="Minakuchi Y."/>
            <person name="Ohishi K."/>
            <person name="Motoyama A."/>
            <person name="Aizu T."/>
            <person name="Enomoto A."/>
            <person name="Kondo K."/>
            <person name="Tanaka S."/>
            <person name="Hara Y."/>
            <person name="Koshikawa S."/>
            <person name="Sagara H."/>
            <person name="Miura T."/>
            <person name="Yokobori S."/>
            <person name="Miyagawa K."/>
            <person name="Suzuki Y."/>
            <person name="Kubo T."/>
            <person name="Oyama M."/>
            <person name="Kohara Y."/>
            <person name="Fujiyama A."/>
            <person name="Arakawa K."/>
            <person name="Katayama T."/>
            <person name="Toyoda A."/>
            <person name="Kunieda T."/>
        </authorList>
    </citation>
    <scope>NUCLEOTIDE SEQUENCE [LARGE SCALE GENOMIC DNA]</scope>
    <source>
        <strain evidence="13 14">YOKOZUNA-1</strain>
    </source>
</reference>
<dbReference type="Gene3D" id="3.40.630.10">
    <property type="entry name" value="Zn peptidases"/>
    <property type="match status" value="1"/>
</dbReference>
<keyword evidence="6" id="KW-0732">Signal</keyword>
<dbReference type="Pfam" id="PF00246">
    <property type="entry name" value="Peptidase_M14"/>
    <property type="match status" value="2"/>
</dbReference>
<dbReference type="FunFam" id="3.40.630.10:FF:000084">
    <property type="entry name" value="Carboxypeptidase B2"/>
    <property type="match status" value="1"/>
</dbReference>
<dbReference type="PROSITE" id="PS52035">
    <property type="entry name" value="PEPTIDASE_M14"/>
    <property type="match status" value="1"/>
</dbReference>
<keyword evidence="7" id="KW-0378">Hydrolase</keyword>